<evidence type="ECO:0000256" key="3">
    <source>
        <dbReference type="ARBA" id="ARBA00022553"/>
    </source>
</evidence>
<evidence type="ECO:0000256" key="1">
    <source>
        <dbReference type="ARBA" id="ARBA00004429"/>
    </source>
</evidence>
<keyword evidence="2" id="KW-1003">Cell membrane</keyword>
<dbReference type="Gene3D" id="3.30.450.220">
    <property type="entry name" value="LuxQ periplasmic domain, N-terminal subdomain"/>
    <property type="match status" value="1"/>
</dbReference>
<dbReference type="AlphaFoldDB" id="A0A235CDU7"/>
<evidence type="ECO:0000256" key="9">
    <source>
        <dbReference type="SAM" id="Phobius"/>
    </source>
</evidence>
<dbReference type="EMBL" id="SODO01000010">
    <property type="protein sequence ID" value="TDW57668.1"/>
    <property type="molecule type" value="Genomic_DNA"/>
</dbReference>
<dbReference type="InterPro" id="IPR013767">
    <property type="entry name" value="PAS_fold"/>
</dbReference>
<dbReference type="PROSITE" id="PS50112">
    <property type="entry name" value="PAS"/>
    <property type="match status" value="2"/>
</dbReference>
<reference evidence="13 15" key="2">
    <citation type="submission" date="2019-03" db="EMBL/GenBank/DDBJ databases">
        <title>Genomic Encyclopedia of Archaeal and Bacterial Type Strains, Phase II (KMG-II): from individual species to whole genera.</title>
        <authorList>
            <person name="Goeker M."/>
        </authorList>
    </citation>
    <scope>NUCLEOTIDE SEQUENCE [LARGE SCALE GENOMIC DNA]</scope>
    <source>
        <strain evidence="13 15">DSM 15594</strain>
    </source>
</reference>
<dbReference type="NCBIfam" id="TIGR00229">
    <property type="entry name" value="sensory_box"/>
    <property type="match status" value="2"/>
</dbReference>
<dbReference type="InterPro" id="IPR029151">
    <property type="entry name" value="Sensor-like_sf"/>
</dbReference>
<dbReference type="GO" id="GO:0000160">
    <property type="term" value="P:phosphorelay signal transduction system"/>
    <property type="evidence" value="ECO:0007669"/>
    <property type="project" value="UniProtKB-KW"/>
</dbReference>
<accession>A0A235CDU7</accession>
<dbReference type="Pfam" id="PF09308">
    <property type="entry name" value="LuxQ-periplasm"/>
    <property type="match status" value="1"/>
</dbReference>
<dbReference type="GO" id="GO:0004673">
    <property type="term" value="F:protein histidine kinase activity"/>
    <property type="evidence" value="ECO:0007669"/>
    <property type="project" value="InterPro"/>
</dbReference>
<feature type="domain" description="HAMP" evidence="11">
    <location>
        <begin position="307"/>
        <end position="358"/>
    </location>
</feature>
<dbReference type="OrthoDB" id="5600349at2"/>
<evidence type="ECO:0000313" key="14">
    <source>
        <dbReference type="Proteomes" id="UP000243640"/>
    </source>
</evidence>
<comment type="subcellular location">
    <subcellularLocation>
        <location evidence="1">Cell inner membrane</location>
        <topology evidence="1">Multi-pass membrane protein</topology>
    </subcellularLocation>
</comment>
<dbReference type="RefSeq" id="WP_094279240.1">
    <property type="nucleotide sequence ID" value="NZ_NQJF01000013.1"/>
</dbReference>
<evidence type="ECO:0000259" key="10">
    <source>
        <dbReference type="PROSITE" id="PS50112"/>
    </source>
</evidence>
<dbReference type="InterPro" id="IPR043056">
    <property type="entry name" value="LuxQ-periplasm_N"/>
</dbReference>
<protein>
    <submittedName>
        <fullName evidence="12">Histidine kinase</fullName>
    </submittedName>
    <submittedName>
        <fullName evidence="13">Two-component system autoinducer 2 sensor kinase/phosphatase LuxQ</fullName>
    </submittedName>
</protein>
<keyword evidence="4" id="KW-0808">Transferase</keyword>
<dbReference type="InterPro" id="IPR015387">
    <property type="entry name" value="LuxQ-periplasm_dom"/>
</dbReference>
<dbReference type="InterPro" id="IPR052155">
    <property type="entry name" value="Biofilm_reg_signaling"/>
</dbReference>
<dbReference type="Proteomes" id="UP000243640">
    <property type="component" value="Unassembled WGS sequence"/>
</dbReference>
<name>A0A235CDU7_9GAMM</name>
<evidence type="ECO:0000313" key="15">
    <source>
        <dbReference type="Proteomes" id="UP000295058"/>
    </source>
</evidence>
<keyword evidence="8" id="KW-0902">Two-component regulatory system</keyword>
<feature type="domain" description="PAS" evidence="10">
    <location>
        <begin position="477"/>
        <end position="522"/>
    </location>
</feature>
<evidence type="ECO:0000256" key="8">
    <source>
        <dbReference type="ARBA" id="ARBA00023012"/>
    </source>
</evidence>
<keyword evidence="6 12" id="KW-0418">Kinase</keyword>
<evidence type="ECO:0000256" key="7">
    <source>
        <dbReference type="ARBA" id="ARBA00022840"/>
    </source>
</evidence>
<dbReference type="Gene3D" id="3.30.450.20">
    <property type="entry name" value="PAS domain"/>
    <property type="match status" value="2"/>
</dbReference>
<sequence length="588" mass="65791">MPSVTHNNKPALPLLRLLLRVLLPAFLLLAAALLVLTYRSTSNMVNNSIQHQLRDANDRLQILMDSYLSGLDGLLAAAAEQPTLALALLSDNKDIAQARLQDTLSHRNGEYLDFLMLSRESKLWINMSSPLYITRHRLHKLVTSPAIYHQWISTELDSSLDKLITLTQQYPVISPDSGQVIGSLLGGVVLNDNLSLLRKLAQGADNLSVQLILNNKPVGPAYRNNNDIATDVISEILAAPQPYGQLKGHYFSLQPILINGETSELKVLLLTDNTIAQQLQQNYSHHTLLALFLVLLTALLLSLYTLKIISSPLANLTHFAELIRNGQRTIFKPDRIQEFNFLGDSLERMVSALQQKEQRLAHLFDAANSAAIIIDNNDNIQAVNNAAIQLFKKEPDQLVGTPFTQHFIPEQLAPLLQAIHRSRKGHKVDGVEARLGSLPHRPRYQLWTLAPVFTNKVVTAVQLQGQDISRLKQVEESLQLNSLVMANMLEAVMIFDRQRRLVYANPAYHHLTGYTLDGMLGQPPDRALPLEPTEDLTPWQYVDTQGHWQGDINGKLKHGNNTALRLSIRSLSNDHGEISHYVAVFSER</sequence>
<dbReference type="InterPro" id="IPR003660">
    <property type="entry name" value="HAMP_dom"/>
</dbReference>
<dbReference type="Proteomes" id="UP000295058">
    <property type="component" value="Unassembled WGS sequence"/>
</dbReference>
<keyword evidence="5" id="KW-0547">Nucleotide-binding</keyword>
<dbReference type="Pfam" id="PF00989">
    <property type="entry name" value="PAS"/>
    <property type="match status" value="1"/>
</dbReference>
<evidence type="ECO:0000256" key="6">
    <source>
        <dbReference type="ARBA" id="ARBA00022777"/>
    </source>
</evidence>
<dbReference type="SMART" id="SM00091">
    <property type="entry name" value="PAS"/>
    <property type="match status" value="2"/>
</dbReference>
<feature type="domain" description="PAS" evidence="10">
    <location>
        <begin position="356"/>
        <end position="426"/>
    </location>
</feature>
<evidence type="ECO:0000256" key="4">
    <source>
        <dbReference type="ARBA" id="ARBA00022679"/>
    </source>
</evidence>
<reference evidence="12 14" key="1">
    <citation type="submission" date="2017-08" db="EMBL/GenBank/DDBJ databases">
        <title>Draft Genome Sequence of the Marine Bacterium Oceanimonas baumannii ATCC 700832.</title>
        <authorList>
            <person name="Mcclelland W.D."/>
            <person name="Brennan M.A."/>
            <person name="Trachtenberg A.M."/>
            <person name="Maclea K.S."/>
        </authorList>
    </citation>
    <scope>NUCLEOTIDE SEQUENCE [LARGE SCALE GENOMIC DNA]</scope>
    <source>
        <strain evidence="12 14">ATCC 700832</strain>
    </source>
</reference>
<keyword evidence="7" id="KW-0067">ATP-binding</keyword>
<dbReference type="Pfam" id="PF13188">
    <property type="entry name" value="PAS_8"/>
    <property type="match status" value="1"/>
</dbReference>
<evidence type="ECO:0000313" key="13">
    <source>
        <dbReference type="EMBL" id="TDW57668.1"/>
    </source>
</evidence>
<proteinExistence type="predicted"/>
<dbReference type="EMBL" id="NQJF01000013">
    <property type="protein sequence ID" value="OYD22703.1"/>
    <property type="molecule type" value="Genomic_DNA"/>
</dbReference>
<dbReference type="InterPro" id="IPR000014">
    <property type="entry name" value="PAS"/>
</dbReference>
<dbReference type="PROSITE" id="PS50885">
    <property type="entry name" value="HAMP"/>
    <property type="match status" value="1"/>
</dbReference>
<dbReference type="GO" id="GO:0016791">
    <property type="term" value="F:phosphatase activity"/>
    <property type="evidence" value="ECO:0007669"/>
    <property type="project" value="InterPro"/>
</dbReference>
<keyword evidence="9" id="KW-0812">Transmembrane</keyword>
<dbReference type="PANTHER" id="PTHR44757">
    <property type="entry name" value="DIGUANYLATE CYCLASE DGCP"/>
    <property type="match status" value="1"/>
</dbReference>
<feature type="transmembrane region" description="Helical" evidence="9">
    <location>
        <begin position="17"/>
        <end position="38"/>
    </location>
</feature>
<evidence type="ECO:0000259" key="11">
    <source>
        <dbReference type="PROSITE" id="PS50885"/>
    </source>
</evidence>
<dbReference type="PANTHER" id="PTHR44757:SF2">
    <property type="entry name" value="BIOFILM ARCHITECTURE MAINTENANCE PROTEIN MBAA"/>
    <property type="match status" value="1"/>
</dbReference>
<dbReference type="CDD" id="cd00130">
    <property type="entry name" value="PAS"/>
    <property type="match status" value="2"/>
</dbReference>
<dbReference type="GO" id="GO:0005524">
    <property type="term" value="F:ATP binding"/>
    <property type="evidence" value="ECO:0007669"/>
    <property type="project" value="UniProtKB-KW"/>
</dbReference>
<dbReference type="SUPFAM" id="SSF103190">
    <property type="entry name" value="Sensory domain-like"/>
    <property type="match status" value="1"/>
</dbReference>
<keyword evidence="9" id="KW-1133">Transmembrane helix</keyword>
<gene>
    <name evidence="12" type="ORF">B6S09_14640</name>
    <name evidence="13" type="ORF">LY04_02533</name>
</gene>
<keyword evidence="2" id="KW-0997">Cell inner membrane</keyword>
<dbReference type="SUPFAM" id="SSF55785">
    <property type="entry name" value="PYP-like sensor domain (PAS domain)"/>
    <property type="match status" value="2"/>
</dbReference>
<dbReference type="GO" id="GO:0005886">
    <property type="term" value="C:plasma membrane"/>
    <property type="evidence" value="ECO:0007669"/>
    <property type="project" value="UniProtKB-SubCell"/>
</dbReference>
<organism evidence="12 14">
    <name type="scientific">Oceanimonas baumannii</name>
    <dbReference type="NCBI Taxonomy" id="129578"/>
    <lineage>
        <taxon>Bacteria</taxon>
        <taxon>Pseudomonadati</taxon>
        <taxon>Pseudomonadota</taxon>
        <taxon>Gammaproteobacteria</taxon>
        <taxon>Aeromonadales</taxon>
        <taxon>Aeromonadaceae</taxon>
        <taxon>Oceanimonas</taxon>
    </lineage>
</organism>
<feature type="transmembrane region" description="Helical" evidence="9">
    <location>
        <begin position="288"/>
        <end position="306"/>
    </location>
</feature>
<evidence type="ECO:0000256" key="2">
    <source>
        <dbReference type="ARBA" id="ARBA00022519"/>
    </source>
</evidence>
<keyword evidence="3" id="KW-0597">Phosphoprotein</keyword>
<evidence type="ECO:0000256" key="5">
    <source>
        <dbReference type="ARBA" id="ARBA00022741"/>
    </source>
</evidence>
<keyword evidence="15" id="KW-1185">Reference proteome</keyword>
<comment type="caution">
    <text evidence="12">The sequence shown here is derived from an EMBL/GenBank/DDBJ whole genome shotgun (WGS) entry which is preliminary data.</text>
</comment>
<evidence type="ECO:0000313" key="12">
    <source>
        <dbReference type="EMBL" id="OYD22703.1"/>
    </source>
</evidence>
<keyword evidence="9" id="KW-0472">Membrane</keyword>
<dbReference type="Gene3D" id="6.10.340.10">
    <property type="match status" value="1"/>
</dbReference>
<dbReference type="InterPro" id="IPR035965">
    <property type="entry name" value="PAS-like_dom_sf"/>
</dbReference>